<dbReference type="SUPFAM" id="SSF52833">
    <property type="entry name" value="Thioredoxin-like"/>
    <property type="match status" value="1"/>
</dbReference>
<dbReference type="EMBL" id="LDSI01000002">
    <property type="protein sequence ID" value="KTT01307.1"/>
    <property type="molecule type" value="Genomic_DNA"/>
</dbReference>
<dbReference type="RefSeq" id="WP_058708159.1">
    <property type="nucleotide sequence ID" value="NZ_CP049115.1"/>
</dbReference>
<dbReference type="GeneID" id="61251009"/>
<dbReference type="InterPro" id="IPR036249">
    <property type="entry name" value="Thioredoxin-like_sf"/>
</dbReference>
<dbReference type="Gene3D" id="1.20.1050.10">
    <property type="match status" value="1"/>
</dbReference>
<dbReference type="PANTHER" id="PTHR44051">
    <property type="entry name" value="GLUTATHIONE S-TRANSFERASE-RELATED"/>
    <property type="match status" value="1"/>
</dbReference>
<dbReference type="PANTHER" id="PTHR44051:SF8">
    <property type="entry name" value="GLUTATHIONE S-TRANSFERASE GSTA"/>
    <property type="match status" value="1"/>
</dbReference>
<evidence type="ECO:0000259" key="1">
    <source>
        <dbReference type="PROSITE" id="PS50404"/>
    </source>
</evidence>
<dbReference type="Proteomes" id="UP000072520">
    <property type="component" value="Unassembled WGS sequence"/>
</dbReference>
<proteinExistence type="predicted"/>
<sequence length="209" mass="22955">MYTLYGSARSGAAAIEMALSLAGAEYTTVEASSWHKDSGFETLKRLNPLVQIPTLILPDGAVLTESAAIMIYLGMACPDAGILSTDADVRAQQLRGLVYISANCYAAIGIIDYPERWLDTGSPDQRKQLAEGAVNKLYEQWDMFSDLFFDTRAWQPANPGALEMLACVVSRWSNARAHLSRTRPAFCASLEEAETHPVIKAVVRRHWGT</sequence>
<gene>
    <name evidence="2" type="ORF">RSA13_02500</name>
</gene>
<name>A0AB34VLE9_9GAMM</name>
<protein>
    <submittedName>
        <fullName evidence="2">Glutathione S-transferase</fullName>
    </submittedName>
</protein>
<evidence type="ECO:0000313" key="3">
    <source>
        <dbReference type="Proteomes" id="UP000072520"/>
    </source>
</evidence>
<dbReference type="InterPro" id="IPR004045">
    <property type="entry name" value="Glutathione_S-Trfase_N"/>
</dbReference>
<dbReference type="AlphaFoldDB" id="A0AB34VLE9"/>
<evidence type="ECO:0000313" key="2">
    <source>
        <dbReference type="EMBL" id="KTT01307.1"/>
    </source>
</evidence>
<organism evidence="2 3">
    <name type="scientific">Pantoea stewartii</name>
    <dbReference type="NCBI Taxonomy" id="66269"/>
    <lineage>
        <taxon>Bacteria</taxon>
        <taxon>Pseudomonadati</taxon>
        <taxon>Pseudomonadota</taxon>
        <taxon>Gammaproteobacteria</taxon>
        <taxon>Enterobacterales</taxon>
        <taxon>Erwiniaceae</taxon>
        <taxon>Pantoea</taxon>
    </lineage>
</organism>
<dbReference type="PROSITE" id="PS50404">
    <property type="entry name" value="GST_NTER"/>
    <property type="match status" value="1"/>
</dbReference>
<comment type="caution">
    <text evidence="2">The sequence shown here is derived from an EMBL/GenBank/DDBJ whole genome shotgun (WGS) entry which is preliminary data.</text>
</comment>
<dbReference type="CDD" id="cd03057">
    <property type="entry name" value="GST_N_Beta"/>
    <property type="match status" value="1"/>
</dbReference>
<reference evidence="2 3" key="1">
    <citation type="journal article" date="2016" name="Front. Microbiol.">
        <title>Genomic Resource of Rice Seed Associated Bacteria.</title>
        <authorList>
            <person name="Midha S."/>
            <person name="Bansal K."/>
            <person name="Sharma S."/>
            <person name="Kumar N."/>
            <person name="Patil P.P."/>
            <person name="Chaudhry V."/>
            <person name="Patil P.B."/>
        </authorList>
    </citation>
    <scope>NUCLEOTIDE SEQUENCE [LARGE SCALE GENOMIC DNA]</scope>
    <source>
        <strain evidence="2 3">RSA13</strain>
    </source>
</reference>
<feature type="domain" description="GST N-terminal" evidence="1">
    <location>
        <begin position="1"/>
        <end position="81"/>
    </location>
</feature>
<dbReference type="Gene3D" id="3.40.30.10">
    <property type="entry name" value="Glutaredoxin"/>
    <property type="match status" value="1"/>
</dbReference>
<accession>A0AB34VLE9</accession>
<dbReference type="Pfam" id="PF13409">
    <property type="entry name" value="GST_N_2"/>
    <property type="match status" value="1"/>
</dbReference>